<feature type="transmembrane region" description="Helical" evidence="6">
    <location>
        <begin position="138"/>
        <end position="160"/>
    </location>
</feature>
<dbReference type="EMBL" id="BSXU01005009">
    <property type="protein sequence ID" value="GMG49661.1"/>
    <property type="molecule type" value="Genomic_DNA"/>
</dbReference>
<gene>
    <name evidence="7" type="ORF">Amon01_000713000</name>
</gene>
<feature type="region of interest" description="Disordered" evidence="5">
    <location>
        <begin position="1"/>
        <end position="22"/>
    </location>
</feature>
<evidence type="ECO:0000256" key="2">
    <source>
        <dbReference type="ARBA" id="ARBA00022692"/>
    </source>
</evidence>
<proteinExistence type="predicted"/>
<evidence type="ECO:0000313" key="7">
    <source>
        <dbReference type="EMBL" id="GMG49661.1"/>
    </source>
</evidence>
<dbReference type="PANTHER" id="PTHR23294">
    <property type="entry name" value="ET TRANSLATION PRODUCT-RELATED"/>
    <property type="match status" value="1"/>
</dbReference>
<evidence type="ECO:0000256" key="4">
    <source>
        <dbReference type="ARBA" id="ARBA00023136"/>
    </source>
</evidence>
<feature type="transmembrane region" description="Helical" evidence="6">
    <location>
        <begin position="46"/>
        <end position="67"/>
    </location>
</feature>
<feature type="transmembrane region" description="Helical" evidence="6">
    <location>
        <begin position="432"/>
        <end position="452"/>
    </location>
</feature>
<dbReference type="Pfam" id="PF05978">
    <property type="entry name" value="UNC-93"/>
    <property type="match status" value="1"/>
</dbReference>
<dbReference type="SUPFAM" id="SSF103473">
    <property type="entry name" value="MFS general substrate transporter"/>
    <property type="match status" value="1"/>
</dbReference>
<evidence type="ECO:0000256" key="5">
    <source>
        <dbReference type="SAM" id="MobiDB-lite"/>
    </source>
</evidence>
<evidence type="ECO:0000256" key="1">
    <source>
        <dbReference type="ARBA" id="ARBA00004141"/>
    </source>
</evidence>
<dbReference type="InterPro" id="IPR010291">
    <property type="entry name" value="Ion_channel_UNC-93"/>
</dbReference>
<accession>A0A9W6YZF1</accession>
<comment type="caution">
    <text evidence="7">The sequence shown here is derived from an EMBL/GenBank/DDBJ whole genome shotgun (WGS) entry which is preliminary data.</text>
</comment>
<dbReference type="Gene3D" id="1.20.1250.20">
    <property type="entry name" value="MFS general substrate transporter like domains"/>
    <property type="match status" value="1"/>
</dbReference>
<feature type="transmembrane region" description="Helical" evidence="6">
    <location>
        <begin position="301"/>
        <end position="318"/>
    </location>
</feature>
<dbReference type="AlphaFoldDB" id="A0A9W6YZF1"/>
<feature type="transmembrane region" description="Helical" evidence="6">
    <location>
        <begin position="87"/>
        <end position="106"/>
    </location>
</feature>
<sequence length="455" mass="50379">MSSDEKRTPSDEVLTKQATNTTIDNDYDPTKWYNKSLPYMQPFSSGLVQTIMVSFVCFLCPGMFNALSGMGGAGLSSASLANKANTALYSTFATVGFFSGTIMNTIGPTYSLIFGGSGYSVYIAAFLCYKHTENEGFIIFAGAWLGITAATLWAAASTLYMSYPPENRKGSYVFIFWAIFNLGGVIGSLIPLGQNLHRKDATSVADGTYIAFLILTVVGACLASTLLPVSKVRRVDGTKVIHQKNPTFKTEMLQLGKTLWAEPWMLLLFPMFFASNWFYTYEQSDFAAPNFNVRTRSLNSLLFWLMQMLGAYLIGLLLDHNKLSRKSRGMIGWVILFCVTHIIWGCGYRFQKSHARNSGVTPMDFKDNGYVGPMFLYMFYGFYDALFQCYAYWIMGALTNSSRKLAIYAGWYKGIQSAGAAIAWAVDDQKVPYAGMYGSAWGLLGGSLVIALPMF</sequence>
<dbReference type="PANTHER" id="PTHR23294:SF59">
    <property type="entry name" value="UNC93-LIKE PROTEIN C922.05C"/>
    <property type="match status" value="1"/>
</dbReference>
<feature type="transmembrane region" description="Helical" evidence="6">
    <location>
        <begin position="330"/>
        <end position="350"/>
    </location>
</feature>
<keyword evidence="8" id="KW-1185">Reference proteome</keyword>
<keyword evidence="4 6" id="KW-0472">Membrane</keyword>
<evidence type="ECO:0000256" key="6">
    <source>
        <dbReference type="SAM" id="Phobius"/>
    </source>
</evidence>
<feature type="transmembrane region" description="Helical" evidence="6">
    <location>
        <begin position="370"/>
        <end position="393"/>
    </location>
</feature>
<dbReference type="GO" id="GO:0016020">
    <property type="term" value="C:membrane"/>
    <property type="evidence" value="ECO:0007669"/>
    <property type="project" value="UniProtKB-SubCell"/>
</dbReference>
<protein>
    <submittedName>
        <fullName evidence="7">Unnamed protein product</fullName>
    </submittedName>
</protein>
<feature type="transmembrane region" description="Helical" evidence="6">
    <location>
        <begin position="210"/>
        <end position="229"/>
    </location>
</feature>
<feature type="compositionally biased region" description="Basic and acidic residues" evidence="5">
    <location>
        <begin position="1"/>
        <end position="14"/>
    </location>
</feature>
<feature type="transmembrane region" description="Helical" evidence="6">
    <location>
        <begin position="259"/>
        <end position="281"/>
    </location>
</feature>
<dbReference type="InterPro" id="IPR051617">
    <property type="entry name" value="UNC-93-like_regulator"/>
</dbReference>
<keyword evidence="3 6" id="KW-1133">Transmembrane helix</keyword>
<dbReference type="OrthoDB" id="196103at2759"/>
<reference evidence="7" key="1">
    <citation type="submission" date="2023-04" db="EMBL/GenBank/DDBJ databases">
        <title>Ambrosiozyma monospora NBRC 1965.</title>
        <authorList>
            <person name="Ichikawa N."/>
            <person name="Sato H."/>
            <person name="Tonouchi N."/>
        </authorList>
    </citation>
    <scope>NUCLEOTIDE SEQUENCE</scope>
    <source>
        <strain evidence="7">NBRC 1965</strain>
    </source>
</reference>
<organism evidence="7 8">
    <name type="scientific">Ambrosiozyma monospora</name>
    <name type="common">Yeast</name>
    <name type="synonym">Endomycopsis monosporus</name>
    <dbReference type="NCBI Taxonomy" id="43982"/>
    <lineage>
        <taxon>Eukaryota</taxon>
        <taxon>Fungi</taxon>
        <taxon>Dikarya</taxon>
        <taxon>Ascomycota</taxon>
        <taxon>Saccharomycotina</taxon>
        <taxon>Pichiomycetes</taxon>
        <taxon>Pichiales</taxon>
        <taxon>Pichiaceae</taxon>
        <taxon>Ambrosiozyma</taxon>
    </lineage>
</organism>
<evidence type="ECO:0000313" key="8">
    <source>
        <dbReference type="Proteomes" id="UP001165063"/>
    </source>
</evidence>
<comment type="subcellular location">
    <subcellularLocation>
        <location evidence="1">Membrane</location>
        <topology evidence="1">Multi-pass membrane protein</topology>
    </subcellularLocation>
</comment>
<dbReference type="InterPro" id="IPR036259">
    <property type="entry name" value="MFS_trans_sf"/>
</dbReference>
<name>A0A9W6YZF1_AMBMO</name>
<feature type="transmembrane region" description="Helical" evidence="6">
    <location>
        <begin position="172"/>
        <end position="190"/>
    </location>
</feature>
<keyword evidence="2 6" id="KW-0812">Transmembrane</keyword>
<feature type="transmembrane region" description="Helical" evidence="6">
    <location>
        <begin position="405"/>
        <end position="426"/>
    </location>
</feature>
<evidence type="ECO:0000256" key="3">
    <source>
        <dbReference type="ARBA" id="ARBA00022989"/>
    </source>
</evidence>
<dbReference type="Proteomes" id="UP001165063">
    <property type="component" value="Unassembled WGS sequence"/>
</dbReference>